<accession>W7XCP4</accession>
<protein>
    <submittedName>
        <fullName evidence="2">Transmembrane protein, putative</fullName>
    </submittedName>
</protein>
<dbReference type="GeneID" id="24437175"/>
<dbReference type="Proteomes" id="UP000009168">
    <property type="component" value="Unassembled WGS sequence"/>
</dbReference>
<evidence type="ECO:0000313" key="3">
    <source>
        <dbReference type="Proteomes" id="UP000009168"/>
    </source>
</evidence>
<evidence type="ECO:0000313" key="2">
    <source>
        <dbReference type="EMBL" id="EWS75252.1"/>
    </source>
</evidence>
<keyword evidence="3" id="KW-1185">Reference proteome</keyword>
<feature type="transmembrane region" description="Helical" evidence="1">
    <location>
        <begin position="64"/>
        <end position="84"/>
    </location>
</feature>
<keyword evidence="1" id="KW-0472">Membrane</keyword>
<dbReference type="RefSeq" id="XP_012652243.1">
    <property type="nucleotide sequence ID" value="XM_012796789.1"/>
</dbReference>
<dbReference type="AlphaFoldDB" id="W7XCP4"/>
<name>W7XCP4_TETTS</name>
<proteinExistence type="predicted"/>
<dbReference type="InParanoid" id="W7XCP4"/>
<keyword evidence="1" id="KW-1133">Transmembrane helix</keyword>
<feature type="transmembrane region" description="Helical" evidence="1">
    <location>
        <begin position="32"/>
        <end position="52"/>
    </location>
</feature>
<evidence type="ECO:0000256" key="1">
    <source>
        <dbReference type="SAM" id="Phobius"/>
    </source>
</evidence>
<dbReference type="KEGG" id="tet:TTHERM_000083949"/>
<organism evidence="2 3">
    <name type="scientific">Tetrahymena thermophila (strain SB210)</name>
    <dbReference type="NCBI Taxonomy" id="312017"/>
    <lineage>
        <taxon>Eukaryota</taxon>
        <taxon>Sar</taxon>
        <taxon>Alveolata</taxon>
        <taxon>Ciliophora</taxon>
        <taxon>Intramacronucleata</taxon>
        <taxon>Oligohymenophorea</taxon>
        <taxon>Hymenostomatida</taxon>
        <taxon>Tetrahymenina</taxon>
        <taxon>Tetrahymenidae</taxon>
        <taxon>Tetrahymena</taxon>
    </lineage>
</organism>
<feature type="transmembrane region" description="Helical" evidence="1">
    <location>
        <begin position="96"/>
        <end position="112"/>
    </location>
</feature>
<dbReference type="EMBL" id="GG662749">
    <property type="protein sequence ID" value="EWS75252.1"/>
    <property type="molecule type" value="Genomic_DNA"/>
</dbReference>
<keyword evidence="1 2" id="KW-0812">Transmembrane</keyword>
<reference evidence="3" key="1">
    <citation type="journal article" date="2006" name="PLoS Biol.">
        <title>Macronuclear genome sequence of the ciliate Tetrahymena thermophila, a model eukaryote.</title>
        <authorList>
            <person name="Eisen J.A."/>
            <person name="Coyne R.S."/>
            <person name="Wu M."/>
            <person name="Wu D."/>
            <person name="Thiagarajan M."/>
            <person name="Wortman J.R."/>
            <person name="Badger J.H."/>
            <person name="Ren Q."/>
            <person name="Amedeo P."/>
            <person name="Jones K.M."/>
            <person name="Tallon L.J."/>
            <person name="Delcher A.L."/>
            <person name="Salzberg S.L."/>
            <person name="Silva J.C."/>
            <person name="Haas B.J."/>
            <person name="Majoros W.H."/>
            <person name="Farzad M."/>
            <person name="Carlton J.M."/>
            <person name="Smith R.K. Jr."/>
            <person name="Garg J."/>
            <person name="Pearlman R.E."/>
            <person name="Karrer K.M."/>
            <person name="Sun L."/>
            <person name="Manning G."/>
            <person name="Elde N.C."/>
            <person name="Turkewitz A.P."/>
            <person name="Asai D.J."/>
            <person name="Wilkes D.E."/>
            <person name="Wang Y."/>
            <person name="Cai H."/>
            <person name="Collins K."/>
            <person name="Stewart B.A."/>
            <person name="Lee S.R."/>
            <person name="Wilamowska K."/>
            <person name="Weinberg Z."/>
            <person name="Ruzzo W.L."/>
            <person name="Wloga D."/>
            <person name="Gaertig J."/>
            <person name="Frankel J."/>
            <person name="Tsao C.-C."/>
            <person name="Gorovsky M.A."/>
            <person name="Keeling P.J."/>
            <person name="Waller R.F."/>
            <person name="Patron N.J."/>
            <person name="Cherry J.M."/>
            <person name="Stover N.A."/>
            <person name="Krieger C.J."/>
            <person name="del Toro C."/>
            <person name="Ryder H.F."/>
            <person name="Williamson S.C."/>
            <person name="Barbeau R.A."/>
            <person name="Hamilton E.P."/>
            <person name="Orias E."/>
        </authorList>
    </citation>
    <scope>NUCLEOTIDE SEQUENCE [LARGE SCALE GENOMIC DNA]</scope>
    <source>
        <strain evidence="3">SB210</strain>
    </source>
</reference>
<gene>
    <name evidence="2" type="ORF">TTHERM_000083949</name>
</gene>
<sequence>MTHFQNYYRLNTTIAFLYSSKMKHDLYLSSLVHRQLLFCLITLIYLPLLLQLHRSHKFNLEDSFFLIIINPISILVVCILVSLLHKCYYQQFQDLLDHYIIFNLVYLLYLTIKQQLAYDNLLLLRLKSDFLLHSIPNFQQQTQCLLQSYLQNRTRCYNPFSLIYLYLQKHQSYNFRIQSCFPLYSINWNPKS</sequence>